<feature type="non-terminal residue" evidence="1">
    <location>
        <position position="265"/>
    </location>
</feature>
<evidence type="ECO:0000313" key="1">
    <source>
        <dbReference type="EMBL" id="SVD46042.1"/>
    </source>
</evidence>
<dbReference type="AlphaFoldDB" id="A0A382VHN1"/>
<accession>A0A382VHN1</accession>
<organism evidence="1">
    <name type="scientific">marine metagenome</name>
    <dbReference type="NCBI Taxonomy" id="408172"/>
    <lineage>
        <taxon>unclassified sequences</taxon>
        <taxon>metagenomes</taxon>
        <taxon>ecological metagenomes</taxon>
    </lineage>
</organism>
<proteinExistence type="predicted"/>
<protein>
    <submittedName>
        <fullName evidence="1">Uncharacterized protein</fullName>
    </submittedName>
</protein>
<gene>
    <name evidence="1" type="ORF">METZ01_LOCUS398896</name>
</gene>
<dbReference type="EMBL" id="UINC01152066">
    <property type="protein sequence ID" value="SVD46042.1"/>
    <property type="molecule type" value="Genomic_DNA"/>
</dbReference>
<reference evidence="1" key="1">
    <citation type="submission" date="2018-05" db="EMBL/GenBank/DDBJ databases">
        <authorList>
            <person name="Lanie J.A."/>
            <person name="Ng W.-L."/>
            <person name="Kazmierczak K.M."/>
            <person name="Andrzejewski T.M."/>
            <person name="Davidsen T.M."/>
            <person name="Wayne K.J."/>
            <person name="Tettelin H."/>
            <person name="Glass J.I."/>
            <person name="Rusch D."/>
            <person name="Podicherti R."/>
            <person name="Tsui H.-C.T."/>
            <person name="Winkler M.E."/>
        </authorList>
    </citation>
    <scope>NUCLEOTIDE SEQUENCE</scope>
</reference>
<name>A0A382VHN1_9ZZZZ</name>
<sequence length="265" mass="29484">MTFQTLQKLILFIFLLVVLVSSSIVHAESKKGGGFINRYRHFKQFSQNSDRKQGIHSGNLIRTTFSNYGTIGEPYSQPNAEWPKGSGQNYIFEFGIIIGAEVIDTSGNTIHILSEGIVGSHLANAGGDIAPDGTIWGFEPTAGYAAEGQDYIAMSDNQNTWPEYWPDKDEGWTGVWNGEYGKDLVRADQESYYVMNDYANAEFSFFPNSTDSTMRGLGLEITARGYQWAHNLAEDCIFLIYEVTNTSTTDYDKVVFGMYGDADVG</sequence>